<dbReference type="GO" id="GO:0008747">
    <property type="term" value="F:N-acetylneuraminate lyase activity"/>
    <property type="evidence" value="ECO:0007669"/>
    <property type="project" value="UniProtKB-EC"/>
</dbReference>
<dbReference type="EC" id="4.2.1.41" evidence="3"/>
<dbReference type="SMART" id="SM01130">
    <property type="entry name" value="DHDPS"/>
    <property type="match status" value="1"/>
</dbReference>
<dbReference type="SUPFAM" id="SSF51569">
    <property type="entry name" value="Aldolase"/>
    <property type="match status" value="1"/>
</dbReference>
<dbReference type="EC" id="4.1.3.3" evidence="3"/>
<dbReference type="RefSeq" id="WP_323076363.1">
    <property type="nucleotide sequence ID" value="NZ_CBCSKM010000006.1"/>
</dbReference>
<comment type="caution">
    <text evidence="3">The sequence shown here is derived from an EMBL/GenBank/DDBJ whole genome shotgun (WGS) entry which is preliminary data.</text>
</comment>
<reference evidence="3 4" key="1">
    <citation type="submission" date="2023-12" db="EMBL/GenBank/DDBJ databases">
        <title>Whole genome sequencing of Paenibacillus phoenicis isolated from the Phoenix Mars Lander spacecraft assembly facility.</title>
        <authorList>
            <person name="Garcia A."/>
            <person name="Venkateswaran K."/>
        </authorList>
    </citation>
    <scope>NUCLEOTIDE SEQUENCE [LARGE SCALE GENOMIC DNA]</scope>
    <source>
        <strain evidence="3 4">3PO2SA</strain>
    </source>
</reference>
<sequence>MNANVNEVRQALEWGIIPAVPVPRNREGRIHLQAQEAYAGYLAEQSIAGVAVWAHTGRGLHMERFERMAVLKQWKSALGASKLLVAGVGALPDPRRLGSAKISQWQQDSLAMAADAIQGGADALLVFPPSLFRELPDAEQDEAIVEYHRELSRLGVPLILFYLYDEAGGIGYSAEVLRALLSLDMTAGIKLATLDSVMTLQDVSALMSEEFPEQLLLTGEDRMFGYSLMRGARGALVGLGAAYPNIQHDLMQAYASGDFERFMELSARVDGYAERTFFRPMDKYILRMLWCLVLSGVIPEEAANDLAGYEMTRQEITSLHRAIQRYRLY</sequence>
<dbReference type="InterPro" id="IPR013785">
    <property type="entry name" value="Aldolase_TIM"/>
</dbReference>
<dbReference type="EC" id="4.3.3.7" evidence="3"/>
<dbReference type="EMBL" id="JAYERP010000001">
    <property type="protein sequence ID" value="MEA3569124.1"/>
    <property type="molecule type" value="Genomic_DNA"/>
</dbReference>
<accession>A0ABU5PGQ5</accession>
<organism evidence="3 4">
    <name type="scientific">Paenibacillus phoenicis</name>
    <dbReference type="NCBI Taxonomy" id="554117"/>
    <lineage>
        <taxon>Bacteria</taxon>
        <taxon>Bacillati</taxon>
        <taxon>Bacillota</taxon>
        <taxon>Bacilli</taxon>
        <taxon>Bacillales</taxon>
        <taxon>Paenibacillaceae</taxon>
        <taxon>Paenibacillus</taxon>
    </lineage>
</organism>
<dbReference type="PANTHER" id="PTHR12128">
    <property type="entry name" value="DIHYDRODIPICOLINATE SYNTHASE"/>
    <property type="match status" value="1"/>
</dbReference>
<dbReference type="GO" id="GO:0047448">
    <property type="term" value="F:5-dehydro-4-deoxyglucarate dehydratase activity"/>
    <property type="evidence" value="ECO:0007669"/>
    <property type="project" value="UniProtKB-EC"/>
</dbReference>
<evidence type="ECO:0000313" key="4">
    <source>
        <dbReference type="Proteomes" id="UP001292216"/>
    </source>
</evidence>
<evidence type="ECO:0000313" key="3">
    <source>
        <dbReference type="EMBL" id="MEA3569124.1"/>
    </source>
</evidence>
<dbReference type="InterPro" id="IPR002220">
    <property type="entry name" value="DapA-like"/>
</dbReference>
<comment type="similarity">
    <text evidence="1">Belongs to the DapA family.</text>
</comment>
<keyword evidence="2 3" id="KW-0456">Lyase</keyword>
<dbReference type="GO" id="GO:0008840">
    <property type="term" value="F:4-hydroxy-tetrahydrodipicolinate synthase activity"/>
    <property type="evidence" value="ECO:0007669"/>
    <property type="project" value="UniProtKB-EC"/>
</dbReference>
<keyword evidence="4" id="KW-1185">Reference proteome</keyword>
<gene>
    <name evidence="3" type="ORF">U9M73_03845</name>
</gene>
<evidence type="ECO:0000256" key="1">
    <source>
        <dbReference type="ARBA" id="ARBA00007592"/>
    </source>
</evidence>
<dbReference type="PANTHER" id="PTHR12128:SF66">
    <property type="entry name" value="4-HYDROXY-2-OXOGLUTARATE ALDOLASE, MITOCHONDRIAL"/>
    <property type="match status" value="1"/>
</dbReference>
<dbReference type="Pfam" id="PF00701">
    <property type="entry name" value="DHDPS"/>
    <property type="match status" value="1"/>
</dbReference>
<dbReference type="Proteomes" id="UP001292216">
    <property type="component" value="Unassembled WGS sequence"/>
</dbReference>
<dbReference type="Gene3D" id="3.20.20.70">
    <property type="entry name" value="Aldolase class I"/>
    <property type="match status" value="1"/>
</dbReference>
<evidence type="ECO:0000256" key="2">
    <source>
        <dbReference type="ARBA" id="ARBA00023239"/>
    </source>
</evidence>
<protein>
    <submittedName>
        <fullName evidence="3">Dihydrodipicolinate synthase family protein</fullName>
        <ecNumber evidence="3">4.1.3.3</ecNumber>
        <ecNumber evidence="3">4.2.1.41</ecNumber>
        <ecNumber evidence="3">4.3.3.7</ecNumber>
    </submittedName>
</protein>
<dbReference type="CDD" id="cd00408">
    <property type="entry name" value="DHDPS-like"/>
    <property type="match status" value="1"/>
</dbReference>
<proteinExistence type="inferred from homology"/>
<name>A0ABU5PGQ5_9BACL</name>